<evidence type="ECO:0000256" key="5">
    <source>
        <dbReference type="ARBA" id="ARBA00008582"/>
    </source>
</evidence>
<evidence type="ECO:0000259" key="27">
    <source>
        <dbReference type="PROSITE" id="PS51294"/>
    </source>
</evidence>
<dbReference type="PANTHER" id="PTHR22968:SF24">
    <property type="entry name" value="SERINE_THREONINE-PROTEIN KINASE"/>
    <property type="match status" value="1"/>
</dbReference>
<evidence type="ECO:0000256" key="22">
    <source>
        <dbReference type="SAM" id="MobiDB-lite"/>
    </source>
</evidence>
<evidence type="ECO:0000256" key="19">
    <source>
        <dbReference type="ARBA" id="ARBA00023136"/>
    </source>
</evidence>
<dbReference type="GO" id="GO:0005634">
    <property type="term" value="C:nucleus"/>
    <property type="evidence" value="ECO:0007669"/>
    <property type="project" value="UniProtKB-SubCell"/>
</dbReference>
<feature type="compositionally biased region" description="Polar residues" evidence="22">
    <location>
        <begin position="1265"/>
        <end position="1285"/>
    </location>
</feature>
<evidence type="ECO:0000256" key="9">
    <source>
        <dbReference type="ARBA" id="ARBA00022553"/>
    </source>
</evidence>
<evidence type="ECO:0000256" key="18">
    <source>
        <dbReference type="ARBA" id="ARBA00022842"/>
    </source>
</evidence>
<dbReference type="SMART" id="SM00233">
    <property type="entry name" value="PH"/>
    <property type="match status" value="1"/>
</dbReference>
<evidence type="ECO:0000256" key="17">
    <source>
        <dbReference type="ARBA" id="ARBA00022840"/>
    </source>
</evidence>
<dbReference type="InterPro" id="IPR009057">
    <property type="entry name" value="Homeodomain-like_sf"/>
</dbReference>
<dbReference type="PROSITE" id="PS50081">
    <property type="entry name" value="ZF_DAG_PE_2"/>
    <property type="match status" value="2"/>
</dbReference>
<reference evidence="28 29" key="1">
    <citation type="submission" date="2021-06" db="EMBL/GenBank/DDBJ databases">
        <title>Caerostris darwini draft genome.</title>
        <authorList>
            <person name="Kono N."/>
            <person name="Arakawa K."/>
        </authorList>
    </citation>
    <scope>NUCLEOTIDE SEQUENCE [LARGE SCALE GENOMIC DNA]</scope>
</reference>
<evidence type="ECO:0000256" key="10">
    <source>
        <dbReference type="ARBA" id="ARBA00022679"/>
    </source>
</evidence>
<dbReference type="Gene3D" id="2.30.29.30">
    <property type="entry name" value="Pleckstrin-homology domain (PH domain)/Phosphotyrosine-binding domain (PTB)"/>
    <property type="match status" value="1"/>
</dbReference>
<dbReference type="InterPro" id="IPR001005">
    <property type="entry name" value="SANT/Myb"/>
</dbReference>
<feature type="region of interest" description="Disordered" evidence="22">
    <location>
        <begin position="1262"/>
        <end position="1306"/>
    </location>
</feature>
<dbReference type="Proteomes" id="UP001054837">
    <property type="component" value="Unassembled WGS sequence"/>
</dbReference>
<evidence type="ECO:0000259" key="26">
    <source>
        <dbReference type="PROSITE" id="PS50090"/>
    </source>
</evidence>
<dbReference type="Pfam" id="PF00069">
    <property type="entry name" value="Pkinase"/>
    <property type="match status" value="1"/>
</dbReference>
<dbReference type="PROSITE" id="PS51294">
    <property type="entry name" value="HTH_MYB"/>
    <property type="match status" value="1"/>
</dbReference>
<dbReference type="CDD" id="cd20795">
    <property type="entry name" value="C1_PKD_rpt1"/>
    <property type="match status" value="1"/>
</dbReference>
<keyword evidence="10" id="KW-0808">Transferase</keyword>
<keyword evidence="13 21" id="KW-0547">Nucleotide-binding</keyword>
<feature type="domain" description="HTH myb-type" evidence="27">
    <location>
        <begin position="905"/>
        <end position="961"/>
    </location>
</feature>
<dbReference type="CDD" id="cd01239">
    <property type="entry name" value="PH_PKD"/>
    <property type="match status" value="1"/>
</dbReference>
<dbReference type="PROSITE" id="PS00108">
    <property type="entry name" value="PROTEIN_KINASE_ST"/>
    <property type="match status" value="1"/>
</dbReference>
<dbReference type="CDD" id="cd00167">
    <property type="entry name" value="SANT"/>
    <property type="match status" value="1"/>
</dbReference>
<evidence type="ECO:0000313" key="29">
    <source>
        <dbReference type="Proteomes" id="UP001054837"/>
    </source>
</evidence>
<dbReference type="Gene3D" id="3.30.60.20">
    <property type="match status" value="2"/>
</dbReference>
<dbReference type="CDD" id="cd14082">
    <property type="entry name" value="STKc_PKD"/>
    <property type="match status" value="1"/>
</dbReference>
<dbReference type="CDD" id="cd20796">
    <property type="entry name" value="C1_PKD_rpt2"/>
    <property type="match status" value="1"/>
</dbReference>
<evidence type="ECO:0000256" key="8">
    <source>
        <dbReference type="ARBA" id="ARBA00022527"/>
    </source>
</evidence>
<dbReference type="Pfam" id="PF00130">
    <property type="entry name" value="C1_1"/>
    <property type="match status" value="2"/>
</dbReference>
<accession>A0AAV4PIY5</accession>
<feature type="domain" description="PH" evidence="23">
    <location>
        <begin position="1462"/>
        <end position="1561"/>
    </location>
</feature>
<evidence type="ECO:0000256" key="16">
    <source>
        <dbReference type="ARBA" id="ARBA00022833"/>
    </source>
</evidence>
<dbReference type="InterPro" id="IPR001849">
    <property type="entry name" value="PH_domain"/>
</dbReference>
<comment type="caution">
    <text evidence="28">The sequence shown here is derived from an EMBL/GenBank/DDBJ whole genome shotgun (WGS) entry which is preliminary data.</text>
</comment>
<comment type="subcellular location">
    <subcellularLocation>
        <location evidence="4">Cytoplasm</location>
    </subcellularLocation>
    <subcellularLocation>
        <location evidence="3">Membrane</location>
    </subcellularLocation>
    <subcellularLocation>
        <location evidence="2">Nucleus</location>
    </subcellularLocation>
</comment>
<dbReference type="PROSITE" id="PS50011">
    <property type="entry name" value="PROTEIN_KINASE_DOM"/>
    <property type="match status" value="1"/>
</dbReference>
<keyword evidence="9" id="KW-0597">Phosphoprotein</keyword>
<evidence type="ECO:0000256" key="14">
    <source>
        <dbReference type="ARBA" id="ARBA00022771"/>
    </source>
</evidence>
<dbReference type="Pfam" id="PF25525">
    <property type="entry name" value="Ubiquitin_PRKD1_N"/>
    <property type="match status" value="1"/>
</dbReference>
<dbReference type="PROSITE" id="PS50003">
    <property type="entry name" value="PH_DOMAIN"/>
    <property type="match status" value="1"/>
</dbReference>
<dbReference type="InterPro" id="IPR011993">
    <property type="entry name" value="PH-like_dom_sf"/>
</dbReference>
<dbReference type="EMBL" id="BPLQ01002703">
    <property type="protein sequence ID" value="GIX95097.1"/>
    <property type="molecule type" value="Genomic_DNA"/>
</dbReference>
<dbReference type="Gene3D" id="1.10.10.60">
    <property type="entry name" value="Homeodomain-like"/>
    <property type="match status" value="1"/>
</dbReference>
<dbReference type="Gene3D" id="1.10.510.10">
    <property type="entry name" value="Transferase(Phosphotransferase) domain 1"/>
    <property type="match status" value="1"/>
</dbReference>
<evidence type="ECO:0000256" key="11">
    <source>
        <dbReference type="ARBA" id="ARBA00022723"/>
    </source>
</evidence>
<feature type="compositionally biased region" description="Low complexity" evidence="22">
    <location>
        <begin position="1292"/>
        <end position="1305"/>
    </location>
</feature>
<keyword evidence="17 21" id="KW-0067">ATP-binding</keyword>
<dbReference type="PROSITE" id="PS00479">
    <property type="entry name" value="ZF_DAG_PE_1"/>
    <property type="match status" value="2"/>
</dbReference>
<dbReference type="GO" id="GO:0035556">
    <property type="term" value="P:intracellular signal transduction"/>
    <property type="evidence" value="ECO:0007669"/>
    <property type="project" value="TreeGrafter"/>
</dbReference>
<dbReference type="SUPFAM" id="SSF46689">
    <property type="entry name" value="Homeodomain-like"/>
    <property type="match status" value="2"/>
</dbReference>
<feature type="domain" description="Myb-like" evidence="26">
    <location>
        <begin position="954"/>
        <end position="1016"/>
    </location>
</feature>
<dbReference type="PANTHER" id="PTHR22968">
    <property type="entry name" value="PROTEIN KINASE C, MU"/>
    <property type="match status" value="1"/>
</dbReference>
<feature type="domain" description="Phorbol-ester/DAG-type" evidence="25">
    <location>
        <begin position="1324"/>
        <end position="1374"/>
    </location>
</feature>
<dbReference type="InterPro" id="IPR046349">
    <property type="entry name" value="C1-like_sf"/>
</dbReference>
<feature type="compositionally biased region" description="Acidic residues" evidence="22">
    <location>
        <begin position="1400"/>
        <end position="1410"/>
    </location>
</feature>
<dbReference type="FunFam" id="3.30.200.20:FF:000137">
    <property type="entry name" value="Serine/threonine-protein kinase"/>
    <property type="match status" value="1"/>
</dbReference>
<evidence type="ECO:0000256" key="1">
    <source>
        <dbReference type="ARBA" id="ARBA00001946"/>
    </source>
</evidence>
<comment type="similarity">
    <text evidence="5">Belongs to the protein kinase superfamily. CAMK Ser/Thr protein kinase family. PKD subfamily.</text>
</comment>
<keyword evidence="8" id="KW-0723">Serine/threonine-protein kinase</keyword>
<dbReference type="InterPro" id="IPR011009">
    <property type="entry name" value="Kinase-like_dom_sf"/>
</dbReference>
<dbReference type="InterPro" id="IPR057764">
    <property type="entry name" value="Ubiquitin_PRKD1-3_N"/>
</dbReference>
<dbReference type="GO" id="GO:0008270">
    <property type="term" value="F:zinc ion binding"/>
    <property type="evidence" value="ECO:0007669"/>
    <property type="project" value="UniProtKB-KW"/>
</dbReference>
<dbReference type="SMART" id="SM00717">
    <property type="entry name" value="SANT"/>
    <property type="match status" value="3"/>
</dbReference>
<dbReference type="SUPFAM" id="SSF57889">
    <property type="entry name" value="Cysteine-rich domain"/>
    <property type="match status" value="2"/>
</dbReference>
<dbReference type="InterPro" id="IPR017930">
    <property type="entry name" value="Myb_dom"/>
</dbReference>
<keyword evidence="19" id="KW-0472">Membrane</keyword>
<name>A0AAV4PIY5_9ARAC</name>
<protein>
    <recommendedName>
        <fullName evidence="6">protein kinase C</fullName>
        <ecNumber evidence="6">2.7.11.13</ecNumber>
    </recommendedName>
</protein>
<evidence type="ECO:0000256" key="3">
    <source>
        <dbReference type="ARBA" id="ARBA00004370"/>
    </source>
</evidence>
<comment type="catalytic activity">
    <reaction evidence="20">
        <text>L-threonyl-[protein] + ATP = O-phospho-L-threonyl-[protein] + ADP + H(+)</text>
        <dbReference type="Rhea" id="RHEA:46608"/>
        <dbReference type="Rhea" id="RHEA-COMP:11060"/>
        <dbReference type="Rhea" id="RHEA-COMP:11605"/>
        <dbReference type="ChEBI" id="CHEBI:15378"/>
        <dbReference type="ChEBI" id="CHEBI:30013"/>
        <dbReference type="ChEBI" id="CHEBI:30616"/>
        <dbReference type="ChEBI" id="CHEBI:61977"/>
        <dbReference type="ChEBI" id="CHEBI:456216"/>
        <dbReference type="EC" id="2.7.11.13"/>
    </reaction>
</comment>
<evidence type="ECO:0000256" key="21">
    <source>
        <dbReference type="PROSITE-ProRule" id="PRU10141"/>
    </source>
</evidence>
<dbReference type="SUPFAM" id="SSF56112">
    <property type="entry name" value="Protein kinase-like (PK-like)"/>
    <property type="match status" value="1"/>
</dbReference>
<evidence type="ECO:0000256" key="7">
    <source>
        <dbReference type="ARBA" id="ARBA00022490"/>
    </source>
</evidence>
<dbReference type="EC" id="2.7.11.13" evidence="6"/>
<gene>
    <name evidence="28" type="primary">Prkd3</name>
    <name evidence="28" type="ORF">CDAR_178501</name>
</gene>
<evidence type="ECO:0000259" key="25">
    <source>
        <dbReference type="PROSITE" id="PS50081"/>
    </source>
</evidence>
<feature type="region of interest" description="Disordered" evidence="22">
    <location>
        <begin position="1382"/>
        <end position="1440"/>
    </location>
</feature>
<dbReference type="FunFam" id="3.30.60.20:FF:000007">
    <property type="entry name" value="Serine/threonine-protein kinase"/>
    <property type="match status" value="1"/>
</dbReference>
<evidence type="ECO:0000256" key="13">
    <source>
        <dbReference type="ARBA" id="ARBA00022741"/>
    </source>
</evidence>
<dbReference type="InterPro" id="IPR017441">
    <property type="entry name" value="Protein_kinase_ATP_BS"/>
</dbReference>
<dbReference type="InterPro" id="IPR020454">
    <property type="entry name" value="DAG/PE-bd"/>
</dbReference>
<dbReference type="FunFam" id="1.10.510.10:FF:000151">
    <property type="entry name" value="Serine/threonine-protein kinase"/>
    <property type="match status" value="1"/>
</dbReference>
<dbReference type="SMART" id="SM00220">
    <property type="entry name" value="S_TKc"/>
    <property type="match status" value="1"/>
</dbReference>
<dbReference type="SMART" id="SM00109">
    <property type="entry name" value="C1"/>
    <property type="match status" value="2"/>
</dbReference>
<keyword evidence="11" id="KW-0479">Metal-binding</keyword>
<feature type="domain" description="Protein kinase" evidence="24">
    <location>
        <begin position="1601"/>
        <end position="1857"/>
    </location>
</feature>
<evidence type="ECO:0000256" key="20">
    <source>
        <dbReference type="ARBA" id="ARBA00047272"/>
    </source>
</evidence>
<feature type="compositionally biased region" description="Basic and acidic residues" evidence="22">
    <location>
        <begin position="1382"/>
        <end position="1399"/>
    </location>
</feature>
<evidence type="ECO:0000256" key="12">
    <source>
        <dbReference type="ARBA" id="ARBA00022737"/>
    </source>
</evidence>
<keyword evidence="12" id="KW-0677">Repeat</keyword>
<evidence type="ECO:0000256" key="2">
    <source>
        <dbReference type="ARBA" id="ARBA00004123"/>
    </source>
</evidence>
<dbReference type="Pfam" id="PF00169">
    <property type="entry name" value="PH"/>
    <property type="match status" value="1"/>
</dbReference>
<sequence length="1940" mass="225240">MDTLEEMKNSLHLSVFNVKKRKKQKNKKSTNDDSIFEKEKFIETDNYCSPNIDCEPKQKKKKHKKKDVQKELSAQNTEMMLTTQEENCVFDLNDSSIHHKRKHKKKKKENMEDSRIEIQELDNAEELQNLGKKSHTRKKDKHPVVEEFFSDEKLLEGNAINEITCFKKRKHEKNKIDYITGTEILELNEENLNENHQEIEDYQNYRGIPDYNTITEKFSPQKTKHKSNKHNSMEDTSTIEIQELDNALELENLSKKHHKQKKRKHRVEEADLSAETLLEANAIDEGMAFKKRKFKKINTEDTSRPEILELNVKTSKEDQSHKDITTDNAINGKYAHQKRKHKKHKNNNKETMHELENLELHDNENLDIKHCKHQLIEGDQSASKISECCILDERISHPKKKLKKHKRNNAEEVLELSAENLNKNNQIVEGNNQFYIISDNNTIKEKTSHLQSKHKKHKKDNTEKCEIETLESHNVGGLKNLDKHQLIEDYQSVSEILDCNIIDERPLQIKKHKKQKRNNIENLDENRILIERDFQPPTINEEINHQKRKRKKIEKGNIENTSEIEELNISEETEHEHQFFEENNIIKSTNSGSNVINEKLVNKKRKHKKSHSQEIGDIFETENATRKSGNYLINKSKQNSNFIEAENQPESTILECNTTNELENNLNKTLLKKRKHKKSHSTITEKNFECERNGIDAVIGEKDLHKNKRNVPDYTVAESDIRTELMDNLNSQKRNSSDYMINNMENNSETEMSELDIVYSNKNNETSKKKRSTMKDKFYLPEFDLFPSFDTSECPVMFPVSLLHENESLTSFTAEQRALLKENGVIINTGKWSKEEDAILMRNYQQFVTDFGVDDPCLLLGINQQHRKKDIQNFIKAKHLYVRLGEDLNNRPLRSIYMRARILLDPLRKKQKFNSEETIDLKHANELYGNKWTKIGELLSRTDRNCHSACRWHKDAVNKGEWTAEEVNQLINAIKSVAETEDISSSKIANISWDDVAKFVPTRNLFQCRKQWGLHLAWDSSVEKKKWKKLHFAKLIYLLKNKYSVNSEYDINWKELQKHFLEVSPSSIFLSRKWSYLKCQIPKGLKFVQTHDFFHQIIADMEPPILNLPDEVTFMMQVGLARDSITVDVGDLNLKSLKDLACNFVDKKFPEHNLNRLTERLILFRHDYNSTNILLPINVASEVSEGTLVEIVVSGKDPSEDIQIMPHALTVHSYKTPTFCDFCGEMLFGLVRQGLKCEGCGLNFHKRCAYKIPNNCTHTRRRRSATSLYPRSPTESLGHTTSSAASFDDTMLGGSSPSRARSPSLNMGRPVWVERELAGRIRVPHTFVVHSYTRPTVCQHCKKLLKGLIRQGLQCKDCKFNVHKKCMEKVPMDCAGEAPKEWATEAGRNGDGEPEGERESIEDESDTESEQTEKVNENQESQQDSQDNPDEEKIPANVTSSNNIPLMRIVQSIKQMRRKGSKILKEGWIVHFTSKDNMKKRHYWRLDTKSIILFQNETTTKYYKEIPLSEILSVEPTKQQVSTESGQTYCFELRTANVDYYIGEDTDISRGWEVAIRQALMPVTTPTTITLIKDVGAPQHDDNGKSDIVEQNIDISLQYQIFPEEVLGSGQFGVVYGGVHRTSGRTVAIKVIEKVRFPTKQEAQLKNEVSILQNIHHPGVVNLEKMFETPERIFVVMEKLKGDMLEMILSSEMRRLSERITKFLVFQILSALRHLHFKNVVHCDLKPENVLLSSDSDFPQVKLCDFGFARIIGEKSFRRSVVGTPAYLAPEVLRNKGYNRSLDMWSVGVIIYVSLSGTFPFNEDEDINDQIQNAAFMYPPSPWKEVSPEAIDLINNLLQVKTRKRFTVDKSLSHTWLQDYQTWCDLRELESQVGWRYLTHESDDARWETYRREHNLPPPPPVPQERMTDRIPRAPSKLMPCPEAKKEEESNNNVFARIRL</sequence>
<feature type="region of interest" description="Disordered" evidence="22">
    <location>
        <begin position="1891"/>
        <end position="1933"/>
    </location>
</feature>
<proteinExistence type="inferred from homology"/>
<dbReference type="InterPro" id="IPR002219">
    <property type="entry name" value="PKC_DAG/PE"/>
</dbReference>
<organism evidence="28 29">
    <name type="scientific">Caerostris darwini</name>
    <dbReference type="NCBI Taxonomy" id="1538125"/>
    <lineage>
        <taxon>Eukaryota</taxon>
        <taxon>Metazoa</taxon>
        <taxon>Ecdysozoa</taxon>
        <taxon>Arthropoda</taxon>
        <taxon>Chelicerata</taxon>
        <taxon>Arachnida</taxon>
        <taxon>Araneae</taxon>
        <taxon>Araneomorphae</taxon>
        <taxon>Entelegynae</taxon>
        <taxon>Araneoidea</taxon>
        <taxon>Araneidae</taxon>
        <taxon>Caerostris</taxon>
    </lineage>
</organism>
<keyword evidence="15" id="KW-0418">Kinase</keyword>
<dbReference type="PROSITE" id="PS00107">
    <property type="entry name" value="PROTEIN_KINASE_ATP"/>
    <property type="match status" value="1"/>
</dbReference>
<keyword evidence="16" id="KW-0862">Zinc</keyword>
<dbReference type="GO" id="GO:0007200">
    <property type="term" value="P:phospholipase C-activating G protein-coupled receptor signaling pathway"/>
    <property type="evidence" value="ECO:0007669"/>
    <property type="project" value="TreeGrafter"/>
</dbReference>
<evidence type="ECO:0000259" key="24">
    <source>
        <dbReference type="PROSITE" id="PS50011"/>
    </source>
</evidence>
<evidence type="ECO:0000256" key="15">
    <source>
        <dbReference type="ARBA" id="ARBA00022777"/>
    </source>
</evidence>
<evidence type="ECO:0000256" key="6">
    <source>
        <dbReference type="ARBA" id="ARBA00012429"/>
    </source>
</evidence>
<dbReference type="InterPro" id="IPR008271">
    <property type="entry name" value="Ser/Thr_kinase_AS"/>
</dbReference>
<comment type="cofactor">
    <cofactor evidence="1">
        <name>Mg(2+)</name>
        <dbReference type="ChEBI" id="CHEBI:18420"/>
    </cofactor>
</comment>
<evidence type="ECO:0000256" key="4">
    <source>
        <dbReference type="ARBA" id="ARBA00004496"/>
    </source>
</evidence>
<feature type="binding site" evidence="21">
    <location>
        <position position="1630"/>
    </location>
    <ligand>
        <name>ATP</name>
        <dbReference type="ChEBI" id="CHEBI:30616"/>
    </ligand>
</feature>
<dbReference type="SUPFAM" id="SSF50729">
    <property type="entry name" value="PH domain-like"/>
    <property type="match status" value="1"/>
</dbReference>
<dbReference type="GO" id="GO:0005524">
    <property type="term" value="F:ATP binding"/>
    <property type="evidence" value="ECO:0007669"/>
    <property type="project" value="UniProtKB-UniRule"/>
</dbReference>
<keyword evidence="18" id="KW-0460">Magnesium</keyword>
<dbReference type="GO" id="GO:0005829">
    <property type="term" value="C:cytosol"/>
    <property type="evidence" value="ECO:0007669"/>
    <property type="project" value="TreeGrafter"/>
</dbReference>
<evidence type="ECO:0000259" key="23">
    <source>
        <dbReference type="PROSITE" id="PS50003"/>
    </source>
</evidence>
<keyword evidence="7" id="KW-0963">Cytoplasm</keyword>
<dbReference type="GO" id="GO:0004697">
    <property type="term" value="F:diacylglycerol-dependent serine/threonine kinase activity"/>
    <property type="evidence" value="ECO:0007669"/>
    <property type="project" value="UniProtKB-EC"/>
</dbReference>
<dbReference type="GO" id="GO:0016020">
    <property type="term" value="C:membrane"/>
    <property type="evidence" value="ECO:0007669"/>
    <property type="project" value="UniProtKB-SubCell"/>
</dbReference>
<keyword evidence="14" id="KW-0863">Zinc-finger</keyword>
<keyword evidence="29" id="KW-1185">Reference proteome</keyword>
<evidence type="ECO:0000313" key="28">
    <source>
        <dbReference type="EMBL" id="GIX95097.1"/>
    </source>
</evidence>
<dbReference type="PRINTS" id="PR00008">
    <property type="entry name" value="DAGPEDOMAIN"/>
</dbReference>
<dbReference type="FunFam" id="3.30.60.20:FF:000019">
    <property type="entry name" value="Serine/threonine-protein kinase"/>
    <property type="match status" value="1"/>
</dbReference>
<dbReference type="InterPro" id="IPR000719">
    <property type="entry name" value="Prot_kinase_dom"/>
</dbReference>
<feature type="domain" description="Phorbol-ester/DAG-type" evidence="25">
    <location>
        <begin position="1206"/>
        <end position="1256"/>
    </location>
</feature>
<dbReference type="PROSITE" id="PS50090">
    <property type="entry name" value="MYB_LIKE"/>
    <property type="match status" value="1"/>
</dbReference>